<feature type="non-terminal residue" evidence="1">
    <location>
        <position position="1"/>
    </location>
</feature>
<gene>
    <name evidence="1" type="ORF">HPB47_017440</name>
</gene>
<name>A0AC60QRZ7_IXOPE</name>
<sequence length="150" mass="16236">AVAYNFLSALTCFLGLGVGILVGDFTQGAPHIFALAAGMFLYISLVAMSLVAVALGVEGSKLAQVRSEVGQEPRWMVAKVQVRDSKQGRQTQSRWGNSTKPWRLQAGRACCNRYVSSLSAVSAELFRALGTVRKQRGRPAFASLLYARII</sequence>
<proteinExistence type="predicted"/>
<protein>
    <submittedName>
        <fullName evidence="1">Uncharacterized protein</fullName>
    </submittedName>
</protein>
<dbReference type="EMBL" id="JABSTQ010006351">
    <property type="protein sequence ID" value="KAG0437459.1"/>
    <property type="molecule type" value="Genomic_DNA"/>
</dbReference>
<evidence type="ECO:0000313" key="2">
    <source>
        <dbReference type="Proteomes" id="UP000805193"/>
    </source>
</evidence>
<dbReference type="Proteomes" id="UP000805193">
    <property type="component" value="Unassembled WGS sequence"/>
</dbReference>
<accession>A0AC60QRZ7</accession>
<reference evidence="1 2" key="1">
    <citation type="journal article" date="2020" name="Cell">
        <title>Large-Scale Comparative Analyses of Tick Genomes Elucidate Their Genetic Diversity and Vector Capacities.</title>
        <authorList>
            <consortium name="Tick Genome and Microbiome Consortium (TIGMIC)"/>
            <person name="Jia N."/>
            <person name="Wang J."/>
            <person name="Shi W."/>
            <person name="Du L."/>
            <person name="Sun Y."/>
            <person name="Zhan W."/>
            <person name="Jiang J.F."/>
            <person name="Wang Q."/>
            <person name="Zhang B."/>
            <person name="Ji P."/>
            <person name="Bell-Sakyi L."/>
            <person name="Cui X.M."/>
            <person name="Yuan T.T."/>
            <person name="Jiang B.G."/>
            <person name="Yang W.F."/>
            <person name="Lam T.T."/>
            <person name="Chang Q.C."/>
            <person name="Ding S.J."/>
            <person name="Wang X.J."/>
            <person name="Zhu J.G."/>
            <person name="Ruan X.D."/>
            <person name="Zhao L."/>
            <person name="Wei J.T."/>
            <person name="Ye R.Z."/>
            <person name="Que T.C."/>
            <person name="Du C.H."/>
            <person name="Zhou Y.H."/>
            <person name="Cheng J.X."/>
            <person name="Dai P.F."/>
            <person name="Guo W.B."/>
            <person name="Han X.H."/>
            <person name="Huang E.J."/>
            <person name="Li L.F."/>
            <person name="Wei W."/>
            <person name="Gao Y.C."/>
            <person name="Liu J.Z."/>
            <person name="Shao H.Z."/>
            <person name="Wang X."/>
            <person name="Wang C.C."/>
            <person name="Yang T.C."/>
            <person name="Huo Q.B."/>
            <person name="Li W."/>
            <person name="Chen H.Y."/>
            <person name="Chen S.E."/>
            <person name="Zhou L.G."/>
            <person name="Ni X.B."/>
            <person name="Tian J.H."/>
            <person name="Sheng Y."/>
            <person name="Liu T."/>
            <person name="Pan Y.S."/>
            <person name="Xia L.Y."/>
            <person name="Li J."/>
            <person name="Zhao F."/>
            <person name="Cao W.C."/>
        </authorList>
    </citation>
    <scope>NUCLEOTIDE SEQUENCE [LARGE SCALE GENOMIC DNA]</scope>
    <source>
        <strain evidence="1">Iper-2018</strain>
    </source>
</reference>
<comment type="caution">
    <text evidence="1">The sequence shown here is derived from an EMBL/GenBank/DDBJ whole genome shotgun (WGS) entry which is preliminary data.</text>
</comment>
<organism evidence="1 2">
    <name type="scientific">Ixodes persulcatus</name>
    <name type="common">Taiga tick</name>
    <dbReference type="NCBI Taxonomy" id="34615"/>
    <lineage>
        <taxon>Eukaryota</taxon>
        <taxon>Metazoa</taxon>
        <taxon>Ecdysozoa</taxon>
        <taxon>Arthropoda</taxon>
        <taxon>Chelicerata</taxon>
        <taxon>Arachnida</taxon>
        <taxon>Acari</taxon>
        <taxon>Parasitiformes</taxon>
        <taxon>Ixodida</taxon>
        <taxon>Ixodoidea</taxon>
        <taxon>Ixodidae</taxon>
        <taxon>Ixodinae</taxon>
        <taxon>Ixodes</taxon>
    </lineage>
</organism>
<keyword evidence="2" id="KW-1185">Reference proteome</keyword>
<evidence type="ECO:0000313" key="1">
    <source>
        <dbReference type="EMBL" id="KAG0437459.1"/>
    </source>
</evidence>